<gene>
    <name evidence="1" type="ORF">RPERSI_LOCUS12554</name>
</gene>
<accession>A0ACA9Q3A5</accession>
<sequence>KISIKNHASITLFTKKFNFIQTGYSEVFQETSLELCITDRIRNFIKDNVENGGYYETVYDEFKMICRKINPLSKYSTYRNVLNLIQKRFLKVENTEEQISSSKKAEKTFRRFWKEVSVLSNKDVYQIALDKRPLKTPGGAPLVIPRSHKYLAILIAGEWESQKTLLKQHSLPLACTNIIIDQNINRKTSLVARSIDAFEKDPLSRKEAITRLIRYFDTDTVCYQETYPDILVDLQKQYWDPTVKWAQETYGVEIKVTNGIVGAQQPIETRNKLREIVEEFDSLKLSAFERATMLTKSFLIGLGLVERQLTVEFASTAAQIETVSQTIRWGKLEDAHEVDNEYIKYQLGSVACALIVDH</sequence>
<keyword evidence="2" id="KW-1185">Reference proteome</keyword>
<reference evidence="1" key="1">
    <citation type="submission" date="2021-06" db="EMBL/GenBank/DDBJ databases">
        <authorList>
            <person name="Kallberg Y."/>
            <person name="Tangrot J."/>
            <person name="Rosling A."/>
        </authorList>
    </citation>
    <scope>NUCLEOTIDE SEQUENCE</scope>
    <source>
        <strain evidence="1">MA461A</strain>
    </source>
</reference>
<evidence type="ECO:0000313" key="1">
    <source>
        <dbReference type="EMBL" id="CAG8734930.1"/>
    </source>
</evidence>
<comment type="caution">
    <text evidence="1">The sequence shown here is derived from an EMBL/GenBank/DDBJ whole genome shotgun (WGS) entry which is preliminary data.</text>
</comment>
<feature type="non-terminal residue" evidence="1">
    <location>
        <position position="1"/>
    </location>
</feature>
<protein>
    <submittedName>
        <fullName evidence="1">11463_t:CDS:1</fullName>
    </submittedName>
</protein>
<evidence type="ECO:0000313" key="2">
    <source>
        <dbReference type="Proteomes" id="UP000789920"/>
    </source>
</evidence>
<dbReference type="Proteomes" id="UP000789920">
    <property type="component" value="Unassembled WGS sequence"/>
</dbReference>
<name>A0ACA9Q3A5_9GLOM</name>
<dbReference type="EMBL" id="CAJVQC010026966">
    <property type="protein sequence ID" value="CAG8734930.1"/>
    <property type="molecule type" value="Genomic_DNA"/>
</dbReference>
<organism evidence="1 2">
    <name type="scientific">Racocetra persica</name>
    <dbReference type="NCBI Taxonomy" id="160502"/>
    <lineage>
        <taxon>Eukaryota</taxon>
        <taxon>Fungi</taxon>
        <taxon>Fungi incertae sedis</taxon>
        <taxon>Mucoromycota</taxon>
        <taxon>Glomeromycotina</taxon>
        <taxon>Glomeromycetes</taxon>
        <taxon>Diversisporales</taxon>
        <taxon>Gigasporaceae</taxon>
        <taxon>Racocetra</taxon>
    </lineage>
</organism>
<proteinExistence type="predicted"/>